<evidence type="ECO:0000256" key="1">
    <source>
        <dbReference type="ARBA" id="ARBA00022490"/>
    </source>
</evidence>
<dbReference type="Pfam" id="PF14520">
    <property type="entry name" value="HHH_5"/>
    <property type="match status" value="1"/>
</dbReference>
<comment type="similarity">
    <text evidence="7">Belongs to the UvrC family.</text>
</comment>
<dbReference type="SUPFAM" id="SSF46600">
    <property type="entry name" value="C-terminal UvrC-binding domain of UvrB"/>
    <property type="match status" value="1"/>
</dbReference>
<dbReference type="GO" id="GO:0003677">
    <property type="term" value="F:DNA binding"/>
    <property type="evidence" value="ECO:0007669"/>
    <property type="project" value="UniProtKB-UniRule"/>
</dbReference>
<keyword evidence="3 7" id="KW-0228">DNA excision</keyword>
<dbReference type="CDD" id="cd10434">
    <property type="entry name" value="GIY-YIG_UvrC_Cho"/>
    <property type="match status" value="1"/>
</dbReference>
<dbReference type="SMART" id="SM00278">
    <property type="entry name" value="HhH1"/>
    <property type="match status" value="2"/>
</dbReference>
<dbReference type="GO" id="GO:0009432">
    <property type="term" value="P:SOS response"/>
    <property type="evidence" value="ECO:0007669"/>
    <property type="project" value="UniProtKB-UniRule"/>
</dbReference>
<evidence type="ECO:0000256" key="2">
    <source>
        <dbReference type="ARBA" id="ARBA00022763"/>
    </source>
</evidence>
<dbReference type="InterPro" id="IPR038476">
    <property type="entry name" value="UvrC_RNase_H_dom_sf"/>
</dbReference>
<dbReference type="NCBIfam" id="NF001824">
    <property type="entry name" value="PRK00558.1-5"/>
    <property type="match status" value="1"/>
</dbReference>
<dbReference type="InterPro" id="IPR036876">
    <property type="entry name" value="UVR_dom_sf"/>
</dbReference>
<dbReference type="Gene3D" id="3.30.420.340">
    <property type="entry name" value="UvrC, RNAse H endonuclease domain"/>
    <property type="match status" value="1"/>
</dbReference>
<dbReference type="SUPFAM" id="SSF47781">
    <property type="entry name" value="RuvA domain 2-like"/>
    <property type="match status" value="1"/>
</dbReference>
<evidence type="ECO:0000259" key="10">
    <source>
        <dbReference type="PROSITE" id="PS50165"/>
    </source>
</evidence>
<feature type="domain" description="UvrC family homology region profile" evidence="10">
    <location>
        <begin position="260"/>
        <end position="551"/>
    </location>
</feature>
<dbReference type="NCBIfam" id="TIGR00194">
    <property type="entry name" value="uvrC"/>
    <property type="match status" value="1"/>
</dbReference>
<keyword evidence="5 7" id="KW-0234">DNA repair</keyword>
<dbReference type="GO" id="GO:0009380">
    <property type="term" value="C:excinuclease repair complex"/>
    <property type="evidence" value="ECO:0007669"/>
    <property type="project" value="InterPro"/>
</dbReference>
<dbReference type="PANTHER" id="PTHR30562:SF1">
    <property type="entry name" value="UVRABC SYSTEM PROTEIN C"/>
    <property type="match status" value="1"/>
</dbReference>
<dbReference type="InterPro" id="IPR003583">
    <property type="entry name" value="Hlx-hairpin-Hlx_DNA-bd_motif"/>
</dbReference>
<dbReference type="SUPFAM" id="SSF82771">
    <property type="entry name" value="GIY-YIG endonuclease"/>
    <property type="match status" value="1"/>
</dbReference>
<dbReference type="Gene3D" id="4.10.860.10">
    <property type="entry name" value="UVR domain"/>
    <property type="match status" value="1"/>
</dbReference>
<dbReference type="EMBL" id="CABVQN010000020">
    <property type="protein sequence ID" value="VWD24663.1"/>
    <property type="molecule type" value="Genomic_DNA"/>
</dbReference>
<dbReference type="HAMAP" id="MF_00203">
    <property type="entry name" value="UvrC"/>
    <property type="match status" value="1"/>
</dbReference>
<dbReference type="InterPro" id="IPR001943">
    <property type="entry name" value="UVR_dom"/>
</dbReference>
<keyword evidence="6 7" id="KW-0742">SOS response</keyword>
<keyword evidence="1 7" id="KW-0963">Cytoplasm</keyword>
<name>A0A6P2YR16_BURL3</name>
<dbReference type="Gene3D" id="3.40.1440.10">
    <property type="entry name" value="GIY-YIG endonuclease"/>
    <property type="match status" value="1"/>
</dbReference>
<feature type="domain" description="UVR" evidence="8">
    <location>
        <begin position="209"/>
        <end position="244"/>
    </location>
</feature>
<dbReference type="InterPro" id="IPR010994">
    <property type="entry name" value="RuvA_2-like"/>
</dbReference>
<accession>A0A6P2YR16</accession>
<dbReference type="GO" id="GO:0005737">
    <property type="term" value="C:cytoplasm"/>
    <property type="evidence" value="ECO:0007669"/>
    <property type="project" value="UniProtKB-SubCell"/>
</dbReference>
<feature type="domain" description="GIY-YIG" evidence="9">
    <location>
        <begin position="22"/>
        <end position="100"/>
    </location>
</feature>
<sequence>MTSPEASDTPFEPKKILAQLPHMPGVYRYYDTAGAVLYVGKARDLKKRVSSYFTKTQLSPRIAMMVTRIARIETTVTRSEAEALLLENNLIKALAPRYNILFRDDKSYPYLKLTAHRFPRMAYYRGSVDKQNQYFGPFPSAWAVRESIQILQRVFQLRTCEDSVFNNRTRPCLLHQIGRCTAPCVGAISDEDYSIDVSNAARFLLGRQSEVMKELEQKMHAFAAELKFEQAAAVRNQMSSLATVLHQQAIEVGSDSDVDILAVVAQGGRVCVNLAMVRGGRHLGDKAYFPTHVESALTLAEGGIGDESELAEAADAVADALPDLPEEEAGRTRGDAVASVEAEVLDAFIAQHYLGNRVPPVLVVSHAPASRDLLELLSEQAGHKVSLVRQPQGQRRAWLSMAEQNAQIALMRLLSEQGSQQARTRTLAETLSYECDDLAMLRIECFDISHTMGEATQASCVVYHHHKMQSGEYRRYNITGITPGDDYAAMRQVLTRRYEKMVEQAAQAAAADDAAGIDGESTRQAEASSLLPNIVLIDGGKGQVEIARQVFTELGLDTSMLVGVAKGEGRKVGLETLVFADGRAPLELGKESAALMLVAQIRDEAHRFAITGMRAKRAKARQTSRLEELEGVGAKRRQRLLARFGGLRGVVAASVEELASVEGISHTLAEQIYKQLH</sequence>
<dbReference type="Gene3D" id="1.10.150.20">
    <property type="entry name" value="5' to 3' exonuclease, C-terminal subdomain"/>
    <property type="match status" value="1"/>
</dbReference>
<dbReference type="GO" id="GO:0009381">
    <property type="term" value="F:excinuclease ABC activity"/>
    <property type="evidence" value="ECO:0007669"/>
    <property type="project" value="UniProtKB-UniRule"/>
</dbReference>
<dbReference type="InterPro" id="IPR047296">
    <property type="entry name" value="GIY-YIG_UvrC_Cho"/>
</dbReference>
<dbReference type="Pfam" id="PF22920">
    <property type="entry name" value="UvrC_RNaseH"/>
    <property type="match status" value="2"/>
</dbReference>
<dbReference type="Pfam" id="PF02151">
    <property type="entry name" value="UVR"/>
    <property type="match status" value="1"/>
</dbReference>
<dbReference type="InterPro" id="IPR035901">
    <property type="entry name" value="GIY-YIG_endonuc_sf"/>
</dbReference>
<keyword evidence="4 7" id="KW-0267">Excision nuclease</keyword>
<dbReference type="PROSITE" id="PS50164">
    <property type="entry name" value="GIY_YIG"/>
    <property type="match status" value="1"/>
</dbReference>
<proteinExistence type="inferred from homology"/>
<evidence type="ECO:0000256" key="7">
    <source>
        <dbReference type="HAMAP-Rule" id="MF_00203"/>
    </source>
</evidence>
<evidence type="ECO:0000259" key="9">
    <source>
        <dbReference type="PROSITE" id="PS50164"/>
    </source>
</evidence>
<evidence type="ECO:0000256" key="5">
    <source>
        <dbReference type="ARBA" id="ARBA00023204"/>
    </source>
</evidence>
<dbReference type="GO" id="GO:0006289">
    <property type="term" value="P:nucleotide-excision repair"/>
    <property type="evidence" value="ECO:0007669"/>
    <property type="project" value="UniProtKB-UniRule"/>
</dbReference>
<dbReference type="InterPro" id="IPR004791">
    <property type="entry name" value="UvrC"/>
</dbReference>
<dbReference type="SMART" id="SM00465">
    <property type="entry name" value="GIYc"/>
    <property type="match status" value="1"/>
</dbReference>
<dbReference type="PANTHER" id="PTHR30562">
    <property type="entry name" value="UVRC/OXIDOREDUCTASE"/>
    <property type="match status" value="1"/>
</dbReference>
<dbReference type="PROSITE" id="PS50165">
    <property type="entry name" value="UVRC"/>
    <property type="match status" value="1"/>
</dbReference>
<dbReference type="FunFam" id="3.40.1440.10:FF:000001">
    <property type="entry name" value="UvrABC system protein C"/>
    <property type="match status" value="1"/>
</dbReference>
<dbReference type="InterPro" id="IPR001162">
    <property type="entry name" value="UvrC_RNase_H_dom"/>
</dbReference>
<dbReference type="InterPro" id="IPR050066">
    <property type="entry name" value="UvrABC_protein_C"/>
</dbReference>
<evidence type="ECO:0000313" key="11">
    <source>
        <dbReference type="EMBL" id="VWD24663.1"/>
    </source>
</evidence>
<dbReference type="InterPro" id="IPR000305">
    <property type="entry name" value="GIY-YIG_endonuc"/>
</dbReference>
<dbReference type="AlphaFoldDB" id="A0A6P2YR16"/>
<dbReference type="RefSeq" id="WP_175013855.1">
    <property type="nucleotide sequence ID" value="NZ_CABVQN010000020.1"/>
</dbReference>
<comment type="subunit">
    <text evidence="7">Interacts with UvrB in an incision complex.</text>
</comment>
<dbReference type="Pfam" id="PF01541">
    <property type="entry name" value="GIY-YIG"/>
    <property type="match status" value="1"/>
</dbReference>
<comment type="function">
    <text evidence="7">The UvrABC repair system catalyzes the recognition and processing of DNA lesions. UvrC both incises the 5' and 3' sides of the lesion. The N-terminal half is responsible for the 3' incision and the C-terminal half is responsible for the 5' incision.</text>
</comment>
<organism evidence="11 12">
    <name type="scientific">Burkholderia lata (strain ATCC 17760 / DSM 23089 / LMG 22485 / NCIMB 9086 / R18194 / 383)</name>
    <dbReference type="NCBI Taxonomy" id="482957"/>
    <lineage>
        <taxon>Bacteria</taxon>
        <taxon>Pseudomonadati</taxon>
        <taxon>Pseudomonadota</taxon>
        <taxon>Betaproteobacteria</taxon>
        <taxon>Burkholderiales</taxon>
        <taxon>Burkholderiaceae</taxon>
        <taxon>Burkholderia</taxon>
        <taxon>Burkholderia cepacia complex</taxon>
    </lineage>
</organism>
<reference evidence="11 12" key="1">
    <citation type="submission" date="2019-09" db="EMBL/GenBank/DDBJ databases">
        <authorList>
            <person name="Depoorter E."/>
        </authorList>
    </citation>
    <scope>NUCLEOTIDE SEQUENCE [LARGE SCALE GENOMIC DNA]</scope>
    <source>
        <strain evidence="11">R-39750</strain>
    </source>
</reference>
<evidence type="ECO:0000259" key="8">
    <source>
        <dbReference type="PROSITE" id="PS50151"/>
    </source>
</evidence>
<keyword evidence="2 7" id="KW-0227">DNA damage</keyword>
<dbReference type="FunFam" id="3.30.420.340:FF:000001">
    <property type="entry name" value="UvrABC system protein C"/>
    <property type="match status" value="1"/>
</dbReference>
<comment type="subcellular location">
    <subcellularLocation>
        <location evidence="7">Cytoplasm</location>
    </subcellularLocation>
</comment>
<protein>
    <recommendedName>
        <fullName evidence="7">UvrABC system protein C</fullName>
        <shortName evidence="7">Protein UvrC</shortName>
    </recommendedName>
    <alternativeName>
        <fullName evidence="7">Excinuclease ABC subunit C</fullName>
    </alternativeName>
</protein>
<gene>
    <name evidence="7" type="primary">uvrC</name>
    <name evidence="11" type="ORF">BLA39750_04198</name>
</gene>
<dbReference type="Proteomes" id="UP000494110">
    <property type="component" value="Unassembled WGS sequence"/>
</dbReference>
<evidence type="ECO:0000256" key="6">
    <source>
        <dbReference type="ARBA" id="ARBA00023236"/>
    </source>
</evidence>
<evidence type="ECO:0000313" key="12">
    <source>
        <dbReference type="Proteomes" id="UP000494110"/>
    </source>
</evidence>
<evidence type="ECO:0000256" key="4">
    <source>
        <dbReference type="ARBA" id="ARBA00022881"/>
    </source>
</evidence>
<evidence type="ECO:0000256" key="3">
    <source>
        <dbReference type="ARBA" id="ARBA00022769"/>
    </source>
</evidence>
<dbReference type="PROSITE" id="PS50151">
    <property type="entry name" value="UVR"/>
    <property type="match status" value="1"/>
</dbReference>
<dbReference type="Pfam" id="PF08459">
    <property type="entry name" value="UvrC_RNaseH_dom"/>
    <property type="match status" value="1"/>
</dbReference>